<evidence type="ECO:0000313" key="2">
    <source>
        <dbReference type="EMBL" id="KAL1562167.1"/>
    </source>
</evidence>
<sequence>MYISPGVASQPRATTVPPPRRPWKRMLLRRMRRGEFNTNPLSVLMLSVKNNTQRCEDTRQFMIFMHLIIRSQGSQSKKGEDLTFIKIECQRVFDGVTTYSVFFVILVLLKGDMLSLNIICNRSFAD</sequence>
<proteinExistence type="predicted"/>
<feature type="region of interest" description="Disordered" evidence="1">
    <location>
        <begin position="1"/>
        <end position="20"/>
    </location>
</feature>
<dbReference type="AlphaFoldDB" id="A0ABD1I1B5"/>
<protein>
    <submittedName>
        <fullName evidence="2">Uncharacterized protein</fullName>
    </submittedName>
</protein>
<name>A0ABD1I1B5_SALDI</name>
<reference evidence="2 3" key="1">
    <citation type="submission" date="2024-06" db="EMBL/GenBank/DDBJ databases">
        <title>A chromosome level genome sequence of Diviner's sage (Salvia divinorum).</title>
        <authorList>
            <person name="Ford S.A."/>
            <person name="Ro D.-K."/>
            <person name="Ness R.W."/>
            <person name="Phillips M.A."/>
        </authorList>
    </citation>
    <scope>NUCLEOTIDE SEQUENCE [LARGE SCALE GENOMIC DNA]</scope>
    <source>
        <strain evidence="2">SAF-2024a</strain>
        <tissue evidence="2">Leaf</tissue>
    </source>
</reference>
<dbReference type="Proteomes" id="UP001567538">
    <property type="component" value="Unassembled WGS sequence"/>
</dbReference>
<evidence type="ECO:0000256" key="1">
    <source>
        <dbReference type="SAM" id="MobiDB-lite"/>
    </source>
</evidence>
<comment type="caution">
    <text evidence="2">The sequence shown here is derived from an EMBL/GenBank/DDBJ whole genome shotgun (WGS) entry which is preliminary data.</text>
</comment>
<gene>
    <name evidence="2" type="ORF">AAHA92_04775</name>
</gene>
<keyword evidence="3" id="KW-1185">Reference proteome</keyword>
<organism evidence="2 3">
    <name type="scientific">Salvia divinorum</name>
    <name type="common">Maria pastora</name>
    <name type="synonym">Diviner's sage</name>
    <dbReference type="NCBI Taxonomy" id="28513"/>
    <lineage>
        <taxon>Eukaryota</taxon>
        <taxon>Viridiplantae</taxon>
        <taxon>Streptophyta</taxon>
        <taxon>Embryophyta</taxon>
        <taxon>Tracheophyta</taxon>
        <taxon>Spermatophyta</taxon>
        <taxon>Magnoliopsida</taxon>
        <taxon>eudicotyledons</taxon>
        <taxon>Gunneridae</taxon>
        <taxon>Pentapetalae</taxon>
        <taxon>asterids</taxon>
        <taxon>lamiids</taxon>
        <taxon>Lamiales</taxon>
        <taxon>Lamiaceae</taxon>
        <taxon>Nepetoideae</taxon>
        <taxon>Mentheae</taxon>
        <taxon>Salviinae</taxon>
        <taxon>Salvia</taxon>
        <taxon>Salvia subgen. Calosphace</taxon>
    </lineage>
</organism>
<dbReference type="EMBL" id="JBEAFC010000003">
    <property type="protein sequence ID" value="KAL1562167.1"/>
    <property type="molecule type" value="Genomic_DNA"/>
</dbReference>
<accession>A0ABD1I1B5</accession>
<evidence type="ECO:0000313" key="3">
    <source>
        <dbReference type="Proteomes" id="UP001567538"/>
    </source>
</evidence>